<evidence type="ECO:0000313" key="12">
    <source>
        <dbReference type="Proteomes" id="UP001157910"/>
    </source>
</evidence>
<dbReference type="PANTHER" id="PTHR18896:SF76">
    <property type="entry name" value="PHOSPHOLIPASE"/>
    <property type="match status" value="1"/>
</dbReference>
<dbReference type="SUPFAM" id="SSF56024">
    <property type="entry name" value="Phospholipase D/nuclease"/>
    <property type="match status" value="2"/>
</dbReference>
<dbReference type="PANTHER" id="PTHR18896">
    <property type="entry name" value="PHOSPHOLIPASE D"/>
    <property type="match status" value="1"/>
</dbReference>
<dbReference type="Pfam" id="PF13091">
    <property type="entry name" value="PLDc_2"/>
    <property type="match status" value="1"/>
</dbReference>
<evidence type="ECO:0000256" key="6">
    <source>
        <dbReference type="ARBA" id="ARBA00022737"/>
    </source>
</evidence>
<keyword evidence="8" id="KW-0443">Lipid metabolism</keyword>
<comment type="function">
    <text evidence="2">Could be a virulence factor.</text>
</comment>
<dbReference type="EMBL" id="FXUI01000007">
    <property type="protein sequence ID" value="SMP74822.1"/>
    <property type="molecule type" value="Genomic_DNA"/>
</dbReference>
<keyword evidence="6" id="KW-0677">Repeat</keyword>
<evidence type="ECO:0000259" key="10">
    <source>
        <dbReference type="PROSITE" id="PS50035"/>
    </source>
</evidence>
<keyword evidence="7" id="KW-0378">Hydrolase</keyword>
<sequence length="512" mass="58848">MTDDDGDQRASPAVWRFAKASRALVVIDAANYFEVIRETMEEARQRIFLIGWDFDSRILLSSGRRWWQAGRRRKFPARLGSFMLWLVKRNRDLEIRVLKWNFAIVKYMFRGTMLFDLARWAKHPRIDFKFDSAHPVGCSHHQKIVVIDDVVAACGGIDMTSDRWDTSDHLPRDKRRRRPTGRLYGPWHDVTMMLEGDVAAALGELGRDRWKTAGGEALEPCRPQNHSPWPEGLKAEFEDVEIGIARTRAEYGKCPEVREIERLFVEQIARARRFIYAETQYFASRAIAEAMCRRLEEDDPPEFFIVNPVTADGWLEQKAMDTARVELVKTLQVADRHNRFHIYTPVNAGGEPIYVHAKLMIVDDEILRVGSANMNNRSMGLDSECDVFLDIRRPANAHVDPARITGLRLRLLSEHCGISEEEVASGLERHGSMAAMVDALNREGAHSGRKYLERLPLKQLSEAERALGESGVLDPERPGEMFEPMERRGLFRGRGHLMRTRLMRKLRRSKSG</sequence>
<feature type="domain" description="PLD phosphodiesterase" evidence="10">
    <location>
        <begin position="140"/>
        <end position="163"/>
    </location>
</feature>
<evidence type="ECO:0000256" key="9">
    <source>
        <dbReference type="ARBA" id="ARBA00029594"/>
    </source>
</evidence>
<proteinExistence type="predicted"/>
<dbReference type="CDD" id="cd09143">
    <property type="entry name" value="PLDc_vPLD1_2_like_bac_2"/>
    <property type="match status" value="1"/>
</dbReference>
<evidence type="ECO:0000256" key="1">
    <source>
        <dbReference type="ARBA" id="ARBA00000798"/>
    </source>
</evidence>
<keyword evidence="12" id="KW-1185">Reference proteome</keyword>
<name>A0ABY1QLT3_9SPHN</name>
<evidence type="ECO:0000313" key="11">
    <source>
        <dbReference type="EMBL" id="SMP74822.1"/>
    </source>
</evidence>
<organism evidence="11 12">
    <name type="scientific">Novosphingobium panipatense</name>
    <dbReference type="NCBI Taxonomy" id="428991"/>
    <lineage>
        <taxon>Bacteria</taxon>
        <taxon>Pseudomonadati</taxon>
        <taxon>Pseudomonadota</taxon>
        <taxon>Alphaproteobacteria</taxon>
        <taxon>Sphingomonadales</taxon>
        <taxon>Sphingomonadaceae</taxon>
        <taxon>Novosphingobium</taxon>
    </lineage>
</organism>
<dbReference type="PROSITE" id="PS50035">
    <property type="entry name" value="PLD"/>
    <property type="match status" value="2"/>
</dbReference>
<gene>
    <name evidence="11" type="ORF">SAMN06296065_107171</name>
</gene>
<dbReference type="Proteomes" id="UP001157910">
    <property type="component" value="Unassembled WGS sequence"/>
</dbReference>
<keyword evidence="5" id="KW-0964">Secreted</keyword>
<evidence type="ECO:0000256" key="5">
    <source>
        <dbReference type="ARBA" id="ARBA00022525"/>
    </source>
</evidence>
<dbReference type="InterPro" id="IPR001736">
    <property type="entry name" value="PLipase_D/transphosphatidylase"/>
</dbReference>
<reference evidence="11 12" key="1">
    <citation type="submission" date="2017-05" db="EMBL/GenBank/DDBJ databases">
        <authorList>
            <person name="Varghese N."/>
            <person name="Submissions S."/>
        </authorList>
    </citation>
    <scope>NUCLEOTIDE SEQUENCE [LARGE SCALE GENOMIC DNA]</scope>
    <source>
        <strain evidence="11 12">SM16</strain>
    </source>
</reference>
<dbReference type="CDD" id="cd09140">
    <property type="entry name" value="PLDc_vPLD1_2_like_bac_1"/>
    <property type="match status" value="1"/>
</dbReference>
<dbReference type="InterPro" id="IPR015679">
    <property type="entry name" value="PLipase_D_fam"/>
</dbReference>
<comment type="subcellular location">
    <subcellularLocation>
        <location evidence="3">Secreted</location>
    </subcellularLocation>
</comment>
<protein>
    <recommendedName>
        <fullName evidence="4">Phospholipase D</fullName>
    </recommendedName>
    <alternativeName>
        <fullName evidence="9">Choline phosphatase</fullName>
    </alternativeName>
</protein>
<evidence type="ECO:0000256" key="4">
    <source>
        <dbReference type="ARBA" id="ARBA00018392"/>
    </source>
</evidence>
<evidence type="ECO:0000256" key="7">
    <source>
        <dbReference type="ARBA" id="ARBA00022801"/>
    </source>
</evidence>
<evidence type="ECO:0000256" key="3">
    <source>
        <dbReference type="ARBA" id="ARBA00004613"/>
    </source>
</evidence>
<comment type="catalytic activity">
    <reaction evidence="1">
        <text>a 1,2-diacyl-sn-glycero-3-phosphocholine + H2O = a 1,2-diacyl-sn-glycero-3-phosphate + choline + H(+)</text>
        <dbReference type="Rhea" id="RHEA:14445"/>
        <dbReference type="ChEBI" id="CHEBI:15354"/>
        <dbReference type="ChEBI" id="CHEBI:15377"/>
        <dbReference type="ChEBI" id="CHEBI:15378"/>
        <dbReference type="ChEBI" id="CHEBI:57643"/>
        <dbReference type="ChEBI" id="CHEBI:58608"/>
        <dbReference type="EC" id="3.1.4.4"/>
    </reaction>
</comment>
<dbReference type="InterPro" id="IPR025202">
    <property type="entry name" value="PLD-like_dom"/>
</dbReference>
<dbReference type="SMART" id="SM00155">
    <property type="entry name" value="PLDc"/>
    <property type="match status" value="2"/>
</dbReference>
<dbReference type="RefSeq" id="WP_283406556.1">
    <property type="nucleotide sequence ID" value="NZ_FXUI01000007.1"/>
</dbReference>
<dbReference type="Gene3D" id="3.30.870.10">
    <property type="entry name" value="Endonuclease Chain A"/>
    <property type="match status" value="2"/>
</dbReference>
<comment type="caution">
    <text evidence="11">The sequence shown here is derived from an EMBL/GenBank/DDBJ whole genome shotgun (WGS) entry which is preliminary data.</text>
</comment>
<feature type="domain" description="PLD phosphodiesterase" evidence="10">
    <location>
        <begin position="351"/>
        <end position="378"/>
    </location>
</feature>
<evidence type="ECO:0000256" key="8">
    <source>
        <dbReference type="ARBA" id="ARBA00023098"/>
    </source>
</evidence>
<accession>A0ABY1QLT3</accession>
<evidence type="ECO:0000256" key="2">
    <source>
        <dbReference type="ARBA" id="ARBA00003145"/>
    </source>
</evidence>